<accession>A0A8J7LLS3</accession>
<reference evidence="2" key="1">
    <citation type="submission" date="2020-10" db="EMBL/GenBank/DDBJ databases">
        <title>Paenihalocynthiibacter styelae gen. nov., sp. nov., isolated from stalked sea squirt Styela clava.</title>
        <authorList>
            <person name="Kim Y.-O."/>
            <person name="Yoon J.-H."/>
        </authorList>
    </citation>
    <scope>NUCLEOTIDE SEQUENCE</scope>
    <source>
        <strain evidence="2">MYP1-1</strain>
    </source>
</reference>
<feature type="domain" description="Glycosyltransferase 2-like" evidence="1">
    <location>
        <begin position="14"/>
        <end position="130"/>
    </location>
</feature>
<evidence type="ECO:0000259" key="1">
    <source>
        <dbReference type="Pfam" id="PF00535"/>
    </source>
</evidence>
<dbReference type="PANTHER" id="PTHR43685">
    <property type="entry name" value="GLYCOSYLTRANSFERASE"/>
    <property type="match status" value="1"/>
</dbReference>
<protein>
    <submittedName>
        <fullName evidence="2">Glycosyltransferase family 2 protein</fullName>
    </submittedName>
</protein>
<dbReference type="Gene3D" id="3.90.550.10">
    <property type="entry name" value="Spore Coat Polysaccharide Biosynthesis Protein SpsA, Chain A"/>
    <property type="match status" value="1"/>
</dbReference>
<sequence length="283" mass="31915">MSDKDTESNPEVVSFAVIAYMQEDSVRGAIQAAFDQTHSPLEIILSDDCSGDRTFEIMEEMAAAYQGPHKIRLNRNEKNLGLIGHVNLLFELAEGTLIIPAAGDDLSMPDRAKILYEAFEKDRPFMMDTPIFQMDQEGNIVGGVHSRAAEVAGHTTEKAAHTMRSVIGASAAWSKEMYDLYGPITEPGTYEDAVFYFRAKLAGRFLHVPEPLVTYQKGGMSWQRAADERLARLKKFRLRVATWKQRRKDLRTFCHHVENKLMDAEAATLPSIERLERLVEGKH</sequence>
<name>A0A8J7LLS3_9RHOB</name>
<proteinExistence type="predicted"/>
<dbReference type="InterPro" id="IPR050834">
    <property type="entry name" value="Glycosyltransf_2"/>
</dbReference>
<dbReference type="EMBL" id="JADCKQ010000013">
    <property type="protein sequence ID" value="MBI1494979.1"/>
    <property type="molecule type" value="Genomic_DNA"/>
</dbReference>
<dbReference type="SUPFAM" id="SSF53448">
    <property type="entry name" value="Nucleotide-diphospho-sugar transferases"/>
    <property type="match status" value="1"/>
</dbReference>
<gene>
    <name evidence="2" type="ORF">H1D41_15150</name>
</gene>
<evidence type="ECO:0000313" key="2">
    <source>
        <dbReference type="EMBL" id="MBI1494979.1"/>
    </source>
</evidence>
<dbReference type="Pfam" id="PF00535">
    <property type="entry name" value="Glycos_transf_2"/>
    <property type="match status" value="1"/>
</dbReference>
<keyword evidence="3" id="KW-1185">Reference proteome</keyword>
<dbReference type="PANTHER" id="PTHR43685:SF2">
    <property type="entry name" value="GLYCOSYLTRANSFERASE 2-LIKE DOMAIN-CONTAINING PROTEIN"/>
    <property type="match status" value="1"/>
</dbReference>
<dbReference type="AlphaFoldDB" id="A0A8J7LLS3"/>
<evidence type="ECO:0000313" key="3">
    <source>
        <dbReference type="Proteomes" id="UP000640583"/>
    </source>
</evidence>
<dbReference type="InterPro" id="IPR001173">
    <property type="entry name" value="Glyco_trans_2-like"/>
</dbReference>
<comment type="caution">
    <text evidence="2">The sequence shown here is derived from an EMBL/GenBank/DDBJ whole genome shotgun (WGS) entry which is preliminary data.</text>
</comment>
<dbReference type="RefSeq" id="WP_228849704.1">
    <property type="nucleotide sequence ID" value="NZ_JADCKQ010000013.1"/>
</dbReference>
<dbReference type="CDD" id="cd00761">
    <property type="entry name" value="Glyco_tranf_GTA_type"/>
    <property type="match status" value="1"/>
</dbReference>
<dbReference type="Proteomes" id="UP000640583">
    <property type="component" value="Unassembled WGS sequence"/>
</dbReference>
<dbReference type="InterPro" id="IPR029044">
    <property type="entry name" value="Nucleotide-diphossugar_trans"/>
</dbReference>
<organism evidence="2 3">
    <name type="scientific">Halocynthiibacter styelae</name>
    <dbReference type="NCBI Taxonomy" id="2761955"/>
    <lineage>
        <taxon>Bacteria</taxon>
        <taxon>Pseudomonadati</taxon>
        <taxon>Pseudomonadota</taxon>
        <taxon>Alphaproteobacteria</taxon>
        <taxon>Rhodobacterales</taxon>
        <taxon>Paracoccaceae</taxon>
        <taxon>Halocynthiibacter</taxon>
    </lineage>
</organism>